<dbReference type="KEGG" id="lgi:LOTGIDRAFT_185823"/>
<dbReference type="PANTHER" id="PTHR15673:SF2">
    <property type="entry name" value="IQ CALMODULIN-BINDING MOTIF-CONTAINING PROTEIN 1"/>
    <property type="match status" value="1"/>
</dbReference>
<evidence type="ECO:0000313" key="3">
    <source>
        <dbReference type="Proteomes" id="UP000030746"/>
    </source>
</evidence>
<dbReference type="Pfam" id="PF00612">
    <property type="entry name" value="IQ"/>
    <property type="match status" value="3"/>
</dbReference>
<dbReference type="GO" id="GO:0005516">
    <property type="term" value="F:calmodulin binding"/>
    <property type="evidence" value="ECO:0007669"/>
    <property type="project" value="InterPro"/>
</dbReference>
<keyword evidence="3" id="KW-1185">Reference proteome</keyword>
<dbReference type="PROSITE" id="PS50096">
    <property type="entry name" value="IQ"/>
    <property type="match status" value="2"/>
</dbReference>
<evidence type="ECO:0000256" key="1">
    <source>
        <dbReference type="SAM" id="Coils"/>
    </source>
</evidence>
<feature type="coiled-coil region" evidence="1">
    <location>
        <begin position="338"/>
        <end position="366"/>
    </location>
</feature>
<dbReference type="EMBL" id="KB200129">
    <property type="protein sequence ID" value="ESP03049.1"/>
    <property type="molecule type" value="Genomic_DNA"/>
</dbReference>
<name>V4AG79_LOTGI</name>
<dbReference type="HOGENOM" id="CLU_035387_0_0_1"/>
<reference evidence="2 3" key="1">
    <citation type="journal article" date="2013" name="Nature">
        <title>Insights into bilaterian evolution from three spiralian genomes.</title>
        <authorList>
            <person name="Simakov O."/>
            <person name="Marletaz F."/>
            <person name="Cho S.J."/>
            <person name="Edsinger-Gonzales E."/>
            <person name="Havlak P."/>
            <person name="Hellsten U."/>
            <person name="Kuo D.H."/>
            <person name="Larsson T."/>
            <person name="Lv J."/>
            <person name="Arendt D."/>
            <person name="Savage R."/>
            <person name="Osoegawa K."/>
            <person name="de Jong P."/>
            <person name="Grimwood J."/>
            <person name="Chapman J.A."/>
            <person name="Shapiro H."/>
            <person name="Aerts A."/>
            <person name="Otillar R.P."/>
            <person name="Terry A.Y."/>
            <person name="Boore J.L."/>
            <person name="Grigoriev I.V."/>
            <person name="Lindberg D.R."/>
            <person name="Seaver E.C."/>
            <person name="Weisblat D.A."/>
            <person name="Putnam N.H."/>
            <person name="Rokhsar D.S."/>
        </authorList>
    </citation>
    <scope>NUCLEOTIDE SEQUENCE [LARGE SCALE GENOMIC DNA]</scope>
</reference>
<dbReference type="OMA" id="DDYIRLH"/>
<dbReference type="GO" id="GO:0060271">
    <property type="term" value="P:cilium assembly"/>
    <property type="evidence" value="ECO:0007669"/>
    <property type="project" value="InterPro"/>
</dbReference>
<dbReference type="Proteomes" id="UP000030746">
    <property type="component" value="Unassembled WGS sequence"/>
</dbReference>
<dbReference type="GeneID" id="20244673"/>
<dbReference type="RefSeq" id="XP_009046519.1">
    <property type="nucleotide sequence ID" value="XM_009048271.1"/>
</dbReference>
<protein>
    <recommendedName>
        <fullName evidence="4">IQ calmodulin-binding motif-containing protein 1</fullName>
    </recommendedName>
</protein>
<dbReference type="Gene3D" id="1.20.5.190">
    <property type="match status" value="2"/>
</dbReference>
<dbReference type="InterPro" id="IPR028765">
    <property type="entry name" value="IQCB1"/>
</dbReference>
<evidence type="ECO:0008006" key="4">
    <source>
        <dbReference type="Google" id="ProtNLM"/>
    </source>
</evidence>
<keyword evidence="1" id="KW-0175">Coiled coil</keyword>
<dbReference type="STRING" id="225164.V4AG79"/>
<dbReference type="SMART" id="SM00015">
    <property type="entry name" value="IQ"/>
    <property type="match status" value="3"/>
</dbReference>
<accession>V4AG79</accession>
<dbReference type="InterPro" id="IPR016024">
    <property type="entry name" value="ARM-type_fold"/>
</dbReference>
<evidence type="ECO:0000313" key="2">
    <source>
        <dbReference type="EMBL" id="ESP03049.1"/>
    </source>
</evidence>
<sequence>MTSPGVTPRSFRKDQRIINLSKEILEAKDRRVPVLLLDLKDILNSSESTKDTVRIKRELWEYNIHQVVILVLRQDYSVITGEWSTAANIAKLLSVICTGIDIKGPGSSEFYNELLPKACENLFLLSRHIQAQIAHVEDTIKGEEEEKKLFDNFQTVMDSLAFLVSAHSQLCKQVYSSPWLLQLLISDDPDTVVIVMTLLTKIFRINGYILNKLDDSIIFNIMDELIYKLTVNNVIEVAAIATKCVLKICDYHRGVVGSLTARYKGLKALLGKWAGEGFDRDLRHLHTLLETGSVHRAENEKFFDAAVMIQMMWRGFVTRKKLRKANNAFSNFQKSYRLRKKEVTMKQEEKKLAQQFERQLKENRLKIMREFHQRQLHTIEILPAAKVDEYLAKEKSVAALKIQTLWRGKKERDLLPWRQEVQMQVKAAIKIQRTVRKWLDKLADKNKNISISLKPPGLTDARRLELRSKIQEWRDLHPTHIDNRESLQEIHNRAAQLLANHYSGIKPQRQQQQHIDALIARLDTDSDLVLLAPKLKDITEKDAEMYTSRSVPIATKARVNHLETLRKIKLPWWKRLDEEDDMDLKSEYQDTDEFVF</sequence>
<dbReference type="GO" id="GO:0005929">
    <property type="term" value="C:cilium"/>
    <property type="evidence" value="ECO:0007669"/>
    <property type="project" value="TreeGrafter"/>
</dbReference>
<dbReference type="PANTHER" id="PTHR15673">
    <property type="entry name" value="IQ CALMODULIN-BINDING MOTIF CONTAINING PROTEIN 1"/>
    <property type="match status" value="1"/>
</dbReference>
<dbReference type="CDD" id="cd23767">
    <property type="entry name" value="IQCD"/>
    <property type="match status" value="1"/>
</dbReference>
<proteinExistence type="predicted"/>
<organism evidence="2 3">
    <name type="scientific">Lottia gigantea</name>
    <name type="common">Giant owl limpet</name>
    <dbReference type="NCBI Taxonomy" id="225164"/>
    <lineage>
        <taxon>Eukaryota</taxon>
        <taxon>Metazoa</taxon>
        <taxon>Spiralia</taxon>
        <taxon>Lophotrochozoa</taxon>
        <taxon>Mollusca</taxon>
        <taxon>Gastropoda</taxon>
        <taxon>Patellogastropoda</taxon>
        <taxon>Lottioidea</taxon>
        <taxon>Lottiidae</taxon>
        <taxon>Lottia</taxon>
    </lineage>
</organism>
<gene>
    <name evidence="2" type="ORF">LOTGIDRAFT_185823</name>
</gene>
<dbReference type="InterPro" id="IPR000048">
    <property type="entry name" value="IQ_motif_EF-hand-BS"/>
</dbReference>
<dbReference type="CTD" id="20244673"/>
<dbReference type="SUPFAM" id="SSF48371">
    <property type="entry name" value="ARM repeat"/>
    <property type="match status" value="1"/>
</dbReference>
<dbReference type="OrthoDB" id="8178106at2759"/>
<dbReference type="AlphaFoldDB" id="V4AG79"/>